<evidence type="ECO:0000313" key="3">
    <source>
        <dbReference type="Proteomes" id="UP001152803"/>
    </source>
</evidence>
<dbReference type="OrthoDB" id="8952004at2759"/>
<dbReference type="EMBL" id="JAFJMO010000003">
    <property type="protein sequence ID" value="KAJ8282552.1"/>
    <property type="molecule type" value="Genomic_DNA"/>
</dbReference>
<dbReference type="Proteomes" id="UP001152803">
    <property type="component" value="Unassembled WGS sequence"/>
</dbReference>
<gene>
    <name evidence="2" type="ORF">COCON_G00050710</name>
</gene>
<accession>A0A9Q1I3S1</accession>
<reference evidence="2" key="1">
    <citation type="journal article" date="2023" name="Science">
        <title>Genome structures resolve the early diversification of teleost fishes.</title>
        <authorList>
            <person name="Parey E."/>
            <person name="Louis A."/>
            <person name="Montfort J."/>
            <person name="Bouchez O."/>
            <person name="Roques C."/>
            <person name="Iampietro C."/>
            <person name="Lluch J."/>
            <person name="Castinel A."/>
            <person name="Donnadieu C."/>
            <person name="Desvignes T."/>
            <person name="Floi Bucao C."/>
            <person name="Jouanno E."/>
            <person name="Wen M."/>
            <person name="Mejri S."/>
            <person name="Dirks R."/>
            <person name="Jansen H."/>
            <person name="Henkel C."/>
            <person name="Chen W.J."/>
            <person name="Zahm M."/>
            <person name="Cabau C."/>
            <person name="Klopp C."/>
            <person name="Thompson A.W."/>
            <person name="Robinson-Rechavi M."/>
            <person name="Braasch I."/>
            <person name="Lecointre G."/>
            <person name="Bobe J."/>
            <person name="Postlethwait J.H."/>
            <person name="Berthelot C."/>
            <person name="Roest Crollius H."/>
            <person name="Guiguen Y."/>
        </authorList>
    </citation>
    <scope>NUCLEOTIDE SEQUENCE</scope>
    <source>
        <tissue evidence="2">Blood</tissue>
    </source>
</reference>
<feature type="region of interest" description="Disordered" evidence="1">
    <location>
        <begin position="22"/>
        <end position="51"/>
    </location>
</feature>
<name>A0A9Q1I3S1_CONCO</name>
<keyword evidence="3" id="KW-1185">Reference proteome</keyword>
<feature type="non-terminal residue" evidence="2">
    <location>
        <position position="268"/>
    </location>
</feature>
<evidence type="ECO:0000313" key="2">
    <source>
        <dbReference type="EMBL" id="KAJ8282552.1"/>
    </source>
</evidence>
<evidence type="ECO:0000256" key="1">
    <source>
        <dbReference type="SAM" id="MobiDB-lite"/>
    </source>
</evidence>
<organism evidence="2 3">
    <name type="scientific">Conger conger</name>
    <name type="common">Conger eel</name>
    <name type="synonym">Muraena conger</name>
    <dbReference type="NCBI Taxonomy" id="82655"/>
    <lineage>
        <taxon>Eukaryota</taxon>
        <taxon>Metazoa</taxon>
        <taxon>Chordata</taxon>
        <taxon>Craniata</taxon>
        <taxon>Vertebrata</taxon>
        <taxon>Euteleostomi</taxon>
        <taxon>Actinopterygii</taxon>
        <taxon>Neopterygii</taxon>
        <taxon>Teleostei</taxon>
        <taxon>Anguilliformes</taxon>
        <taxon>Congridae</taxon>
        <taxon>Conger</taxon>
    </lineage>
</organism>
<sequence>PPCLLNLLDPHQSVFRPGHSTETALELDGQPPSKVQPRTIEPEMEPATPSSAQDALQLQGQRLDQHESEIRSLHQSLHSLRAEVTGISDTLGRVKVAGTPVVAPTDASDHTLSLAYHTLNATLVSRDPTDLSCPGVLRPSTFPTERSMAACVITLLAGKACERGTTFWDSDAPECGDFTLFSAETRKVFNRAAVGRASARRLLGPRQENSSISGCAIEFQTLAGDRVACSVVVEEHDWDPQGRRFDPRSSHSKIRTAVGPLSKALNPA</sequence>
<protein>
    <submittedName>
        <fullName evidence="2">Uncharacterized protein</fullName>
    </submittedName>
</protein>
<proteinExistence type="predicted"/>
<dbReference type="AlphaFoldDB" id="A0A9Q1I3S1"/>
<comment type="caution">
    <text evidence="2">The sequence shown here is derived from an EMBL/GenBank/DDBJ whole genome shotgun (WGS) entry which is preliminary data.</text>
</comment>